<dbReference type="GO" id="GO:0008270">
    <property type="term" value="F:zinc ion binding"/>
    <property type="evidence" value="ECO:0007669"/>
    <property type="project" value="InterPro"/>
</dbReference>
<keyword evidence="4" id="KW-0539">Nucleus</keyword>
<feature type="compositionally biased region" description="Basic and acidic residues" evidence="5">
    <location>
        <begin position="16"/>
        <end position="25"/>
    </location>
</feature>
<dbReference type="PANTHER" id="PTHR47424">
    <property type="entry name" value="REGULATORY PROTEIN GAL4"/>
    <property type="match status" value="1"/>
</dbReference>
<dbReference type="InterPro" id="IPR001138">
    <property type="entry name" value="Zn2Cys6_DnaBD"/>
</dbReference>
<dbReference type="Pfam" id="PF00172">
    <property type="entry name" value="Zn_clus"/>
    <property type="match status" value="1"/>
</dbReference>
<proteinExistence type="predicted"/>
<keyword evidence="8" id="KW-1185">Reference proteome</keyword>
<reference evidence="7" key="1">
    <citation type="submission" date="2022-10" db="EMBL/GenBank/DDBJ databases">
        <title>Determination and structural analysis of whole genome sequence of Sarocladium strictum F4-1.</title>
        <authorList>
            <person name="Hu L."/>
            <person name="Jiang Y."/>
        </authorList>
    </citation>
    <scope>NUCLEOTIDE SEQUENCE</scope>
    <source>
        <strain evidence="7">F4-1</strain>
    </source>
</reference>
<dbReference type="SMART" id="SM00906">
    <property type="entry name" value="Fungal_trans"/>
    <property type="match status" value="1"/>
</dbReference>
<evidence type="ECO:0000256" key="2">
    <source>
        <dbReference type="ARBA" id="ARBA00023015"/>
    </source>
</evidence>
<feature type="region of interest" description="Disordered" evidence="5">
    <location>
        <begin position="212"/>
        <end position="236"/>
    </location>
</feature>
<protein>
    <recommendedName>
        <fullName evidence="6">Zn(2)-C6 fungal-type domain-containing protein</fullName>
    </recommendedName>
</protein>
<dbReference type="PROSITE" id="PS00463">
    <property type="entry name" value="ZN2_CY6_FUNGAL_1"/>
    <property type="match status" value="1"/>
</dbReference>
<evidence type="ECO:0000256" key="4">
    <source>
        <dbReference type="ARBA" id="ARBA00023242"/>
    </source>
</evidence>
<dbReference type="AlphaFoldDB" id="A0AA39L909"/>
<evidence type="ECO:0000259" key="6">
    <source>
        <dbReference type="PROSITE" id="PS50048"/>
    </source>
</evidence>
<dbReference type="InterPro" id="IPR036864">
    <property type="entry name" value="Zn2-C6_fun-type_DNA-bd_sf"/>
</dbReference>
<keyword evidence="3" id="KW-0804">Transcription</keyword>
<dbReference type="CDD" id="cd00067">
    <property type="entry name" value="GAL4"/>
    <property type="match status" value="1"/>
</dbReference>
<dbReference type="PROSITE" id="PS50048">
    <property type="entry name" value="ZN2_CY6_FUNGAL_2"/>
    <property type="match status" value="1"/>
</dbReference>
<dbReference type="GO" id="GO:0005634">
    <property type="term" value="C:nucleus"/>
    <property type="evidence" value="ECO:0007669"/>
    <property type="project" value="TreeGrafter"/>
</dbReference>
<feature type="domain" description="Zn(2)-C6 fungal-type" evidence="6">
    <location>
        <begin position="39"/>
        <end position="72"/>
    </location>
</feature>
<feature type="compositionally biased region" description="Low complexity" evidence="5">
    <location>
        <begin position="218"/>
        <end position="229"/>
    </location>
</feature>
<feature type="region of interest" description="Disordered" evidence="5">
    <location>
        <begin position="653"/>
        <end position="692"/>
    </location>
</feature>
<dbReference type="GO" id="GO:0000435">
    <property type="term" value="P:positive regulation of transcription from RNA polymerase II promoter by galactose"/>
    <property type="evidence" value="ECO:0007669"/>
    <property type="project" value="TreeGrafter"/>
</dbReference>
<evidence type="ECO:0000313" key="8">
    <source>
        <dbReference type="Proteomes" id="UP001175261"/>
    </source>
</evidence>
<comment type="caution">
    <text evidence="7">The sequence shown here is derived from an EMBL/GenBank/DDBJ whole genome shotgun (WGS) entry which is preliminary data.</text>
</comment>
<evidence type="ECO:0000256" key="3">
    <source>
        <dbReference type="ARBA" id="ARBA00023163"/>
    </source>
</evidence>
<evidence type="ECO:0000256" key="1">
    <source>
        <dbReference type="ARBA" id="ARBA00022723"/>
    </source>
</evidence>
<feature type="compositionally biased region" description="Basic and acidic residues" evidence="5">
    <location>
        <begin position="172"/>
        <end position="188"/>
    </location>
</feature>
<dbReference type="EMBL" id="JAPDFR010000002">
    <property type="protein sequence ID" value="KAK0389056.1"/>
    <property type="molecule type" value="Genomic_DNA"/>
</dbReference>
<feature type="region of interest" description="Disordered" evidence="5">
    <location>
        <begin position="81"/>
        <end position="189"/>
    </location>
</feature>
<dbReference type="CDD" id="cd12148">
    <property type="entry name" value="fungal_TF_MHR"/>
    <property type="match status" value="1"/>
</dbReference>
<feature type="compositionally biased region" description="Basic and acidic residues" evidence="5">
    <location>
        <begin position="125"/>
        <end position="135"/>
    </location>
</feature>
<feature type="compositionally biased region" description="Low complexity" evidence="5">
    <location>
        <begin position="136"/>
        <end position="150"/>
    </location>
</feature>
<dbReference type="GO" id="GO:0000981">
    <property type="term" value="F:DNA-binding transcription factor activity, RNA polymerase II-specific"/>
    <property type="evidence" value="ECO:0007669"/>
    <property type="project" value="InterPro"/>
</dbReference>
<keyword evidence="2" id="KW-0805">Transcription regulation</keyword>
<dbReference type="SMART" id="SM00066">
    <property type="entry name" value="GAL4"/>
    <property type="match status" value="1"/>
</dbReference>
<dbReference type="Proteomes" id="UP001175261">
    <property type="component" value="Unassembled WGS sequence"/>
</dbReference>
<accession>A0AA39L909</accession>
<sequence length="808" mass="90128">MMTDVDAAPVSRLAHTRQDHDQEHRPLRRAKRRKYTPVACDECRRRKLKCIPGEANGSCQRCVAKGHENCNYDALRQDLRDGQGRQKRKQSPETVSSLRKDVQTLRDTLSTWMASVKPTGSNVDGGDHQMGRPDKAPAASPSLPASRPDSTISADGNFGNGSCRNISGTVRPVRDARRSSRSVPEEPRFIGPTKATYGLKVGERALSRLGIPTFDIDPASGPESPSASPRQHSASLDETFWEQSNATNIVRLLAVFQEEVDSVYPCLGTDYLLDNVEEICRIAQRVDDTHQEIVDEEHSAVSLKDVHFARLAVATAIVLESHGKSEASTKMVETVERSVLNILKPSRELRDLQLLIALSIYYFHTDSDLLAWRTIGLAAREALVMGMHRKSTLMETFSQPEERNLAIRVFWTIYVLDRRWSFGTSLSFAIVDRDIDPELPEPGQDCVYLQCMVGYGRLCTSLWDVLVPSSQLKNDGDLDETLAELDLRTQEWLESIPYEMQLRHPRLGLAQRPQPPVLQRLRALLYLRGNHSRLLIYRYYLLGLNRIRSSYRNAWLAVEIAQDSIQVLIHLNESTDIYRRQQAAFNYFLLSALAALFLAVCNDPETFAAPCKRSLHSAIELLRHFSRQSWGSRRLWSNIRGIVPRLRRLEMKRAGEQGQGQADASAGDVAGGIDNLLSPGSGAPQPPPGMAAVHTPNTSSEAYSIRHAQSEMTATTIEGSSLASGSVGIDMMHTAEGPYYKQPGADTTTPDFSEVGNELIGLFETFEQGQHLVSQADMTNFWANGIFAPASLSEDPGPMMWQANWSFQ</sequence>
<evidence type="ECO:0000256" key="5">
    <source>
        <dbReference type="SAM" id="MobiDB-lite"/>
    </source>
</evidence>
<gene>
    <name evidence="7" type="ORF">NLU13_2632</name>
</gene>
<evidence type="ECO:0000313" key="7">
    <source>
        <dbReference type="EMBL" id="KAK0389056.1"/>
    </source>
</evidence>
<dbReference type="InterPro" id="IPR007219">
    <property type="entry name" value="XnlR_reg_dom"/>
</dbReference>
<dbReference type="Pfam" id="PF04082">
    <property type="entry name" value="Fungal_trans"/>
    <property type="match status" value="1"/>
</dbReference>
<dbReference type="Gene3D" id="4.10.240.10">
    <property type="entry name" value="Zn(2)-C6 fungal-type DNA-binding domain"/>
    <property type="match status" value="1"/>
</dbReference>
<dbReference type="GO" id="GO:0006351">
    <property type="term" value="P:DNA-templated transcription"/>
    <property type="evidence" value="ECO:0007669"/>
    <property type="project" value="InterPro"/>
</dbReference>
<keyword evidence="1" id="KW-0479">Metal-binding</keyword>
<organism evidence="7 8">
    <name type="scientific">Sarocladium strictum</name>
    <name type="common">Black bundle disease fungus</name>
    <name type="synonym">Acremonium strictum</name>
    <dbReference type="NCBI Taxonomy" id="5046"/>
    <lineage>
        <taxon>Eukaryota</taxon>
        <taxon>Fungi</taxon>
        <taxon>Dikarya</taxon>
        <taxon>Ascomycota</taxon>
        <taxon>Pezizomycotina</taxon>
        <taxon>Sordariomycetes</taxon>
        <taxon>Hypocreomycetidae</taxon>
        <taxon>Hypocreales</taxon>
        <taxon>Sarocladiaceae</taxon>
        <taxon>Sarocladium</taxon>
    </lineage>
</organism>
<dbReference type="PANTHER" id="PTHR47424:SF5">
    <property type="entry name" value="ZN(II)2CYS6 TRANSCRIPTION FACTOR (EUROFUNG)"/>
    <property type="match status" value="1"/>
</dbReference>
<dbReference type="InterPro" id="IPR051127">
    <property type="entry name" value="Fungal_SecMet_Regulators"/>
</dbReference>
<feature type="compositionally biased region" description="Polar residues" evidence="5">
    <location>
        <begin position="105"/>
        <end position="122"/>
    </location>
</feature>
<name>A0AA39L909_SARSR</name>
<dbReference type="SUPFAM" id="SSF57701">
    <property type="entry name" value="Zn2/Cys6 DNA-binding domain"/>
    <property type="match status" value="1"/>
</dbReference>
<dbReference type="GO" id="GO:0000978">
    <property type="term" value="F:RNA polymerase II cis-regulatory region sequence-specific DNA binding"/>
    <property type="evidence" value="ECO:0007669"/>
    <property type="project" value="TreeGrafter"/>
</dbReference>
<feature type="region of interest" description="Disordered" evidence="5">
    <location>
        <begin position="1"/>
        <end position="30"/>
    </location>
</feature>